<keyword evidence="2" id="KW-1185">Reference proteome</keyword>
<reference evidence="2" key="1">
    <citation type="journal article" date="2023" name="Commun. Biol.">
        <title>Genome analysis of Parmales, the sister group of diatoms, reveals the evolutionary specialization of diatoms from phago-mixotrophs to photoautotrophs.</title>
        <authorList>
            <person name="Ban H."/>
            <person name="Sato S."/>
            <person name="Yoshikawa S."/>
            <person name="Yamada K."/>
            <person name="Nakamura Y."/>
            <person name="Ichinomiya M."/>
            <person name="Sato N."/>
            <person name="Blanc-Mathieu R."/>
            <person name="Endo H."/>
            <person name="Kuwata A."/>
            <person name="Ogata H."/>
        </authorList>
    </citation>
    <scope>NUCLEOTIDE SEQUENCE [LARGE SCALE GENOMIC DNA]</scope>
    <source>
        <strain evidence="2">NIES 3700</strain>
    </source>
</reference>
<dbReference type="Proteomes" id="UP001165122">
    <property type="component" value="Unassembled WGS sequence"/>
</dbReference>
<gene>
    <name evidence="1" type="ORF">TrLO_g358</name>
</gene>
<proteinExistence type="predicted"/>
<accession>A0A9W7F7U4</accession>
<organism evidence="1 2">
    <name type="scientific">Triparma laevis f. longispina</name>
    <dbReference type="NCBI Taxonomy" id="1714387"/>
    <lineage>
        <taxon>Eukaryota</taxon>
        <taxon>Sar</taxon>
        <taxon>Stramenopiles</taxon>
        <taxon>Ochrophyta</taxon>
        <taxon>Bolidophyceae</taxon>
        <taxon>Parmales</taxon>
        <taxon>Triparmaceae</taxon>
        <taxon>Triparma</taxon>
    </lineage>
</organism>
<dbReference type="OrthoDB" id="10344942at2759"/>
<evidence type="ECO:0000313" key="1">
    <source>
        <dbReference type="EMBL" id="GMI05816.1"/>
    </source>
</evidence>
<name>A0A9W7F7U4_9STRA</name>
<comment type="caution">
    <text evidence="1">The sequence shown here is derived from an EMBL/GenBank/DDBJ whole genome shotgun (WGS) entry which is preliminary data.</text>
</comment>
<protein>
    <submittedName>
        <fullName evidence="1">Uncharacterized protein</fullName>
    </submittedName>
</protein>
<evidence type="ECO:0000313" key="2">
    <source>
        <dbReference type="Proteomes" id="UP001165122"/>
    </source>
</evidence>
<dbReference type="AlphaFoldDB" id="A0A9W7F7U4"/>
<sequence>MKTSTVSTTSAVSATVGNSCAMQGWELRVVNGVAVEYSIPVHFRWSSDHDESLAISMISSPSPSPPFISDSSMTSYFRLHGLTCSGTPDATIMSHPLNSNIWKDVTFVQVTRGYSKKHVHSMITEKVYKSSIWLKNASAFKIIECRRFVIAIYVPSCLAMKAQRIAAYANVLLVESVFEVRVLLVGGSVEANIFSFLPGREQLARGRKWENCGMCLEAIERGEGESGGCWDGEGGEGEEEYSFVFQWLFKLGLGGVG</sequence>
<dbReference type="EMBL" id="BRXW01000091">
    <property type="protein sequence ID" value="GMI05816.1"/>
    <property type="molecule type" value="Genomic_DNA"/>
</dbReference>